<dbReference type="InterPro" id="IPR001123">
    <property type="entry name" value="LeuE-type"/>
</dbReference>
<dbReference type="PANTHER" id="PTHR30086:SF20">
    <property type="entry name" value="ARGININE EXPORTER PROTEIN ARGO-RELATED"/>
    <property type="match status" value="1"/>
</dbReference>
<feature type="transmembrane region" description="Helical" evidence="6">
    <location>
        <begin position="154"/>
        <end position="173"/>
    </location>
</feature>
<name>A0ABM7R8V6_9BACT</name>
<comment type="subcellular location">
    <subcellularLocation>
        <location evidence="1">Cell membrane</location>
        <topology evidence="1">Multi-pass membrane protein</topology>
    </subcellularLocation>
</comment>
<sequence length="206" mass="22532">MSDGLELLAFAGVMALGQFSPGPDMLLLTRTALAEGVGNGVRMALGIGTGLAVHASLGIWGTAALLEREGWLRTSLKWLAAAYLLWLAWGLLMQWFVHFYSGSKTVEPKPPGKRSAYLRGLFCNLLNPKALFFLAAVVAPFLAGDRPSWWPMALWLVIVLQGWLLWSLWAAVLQWRPIREGHRKAGPWIDGAFGVTLAVLAVLLVI</sequence>
<protein>
    <submittedName>
        <fullName evidence="7">Lysine transporter LysE</fullName>
    </submittedName>
</protein>
<dbReference type="PANTHER" id="PTHR30086">
    <property type="entry name" value="ARGININE EXPORTER PROTEIN ARGO"/>
    <property type="match status" value="1"/>
</dbReference>
<keyword evidence="8" id="KW-1185">Reference proteome</keyword>
<feature type="transmembrane region" description="Helical" evidence="6">
    <location>
        <begin position="185"/>
        <end position="205"/>
    </location>
</feature>
<accession>A0ABM7R8V6</accession>
<gene>
    <name evidence="7" type="ORF">HAHE_14550</name>
</gene>
<dbReference type="RefSeq" id="WP_338689809.1">
    <property type="nucleotide sequence ID" value="NZ_AP024702.1"/>
</dbReference>
<evidence type="ECO:0000256" key="1">
    <source>
        <dbReference type="ARBA" id="ARBA00004651"/>
    </source>
</evidence>
<feature type="transmembrane region" description="Helical" evidence="6">
    <location>
        <begin position="78"/>
        <end position="97"/>
    </location>
</feature>
<evidence type="ECO:0000313" key="7">
    <source>
        <dbReference type="EMBL" id="BCX47547.1"/>
    </source>
</evidence>
<feature type="transmembrane region" description="Helical" evidence="6">
    <location>
        <begin position="44"/>
        <end position="66"/>
    </location>
</feature>
<dbReference type="Proteomes" id="UP001374893">
    <property type="component" value="Chromosome"/>
</dbReference>
<evidence type="ECO:0000256" key="5">
    <source>
        <dbReference type="ARBA" id="ARBA00023136"/>
    </source>
</evidence>
<dbReference type="EMBL" id="AP024702">
    <property type="protein sequence ID" value="BCX47547.1"/>
    <property type="molecule type" value="Genomic_DNA"/>
</dbReference>
<keyword evidence="4 6" id="KW-1133">Transmembrane helix</keyword>
<evidence type="ECO:0000256" key="6">
    <source>
        <dbReference type="SAM" id="Phobius"/>
    </source>
</evidence>
<dbReference type="Pfam" id="PF01810">
    <property type="entry name" value="LysE"/>
    <property type="match status" value="1"/>
</dbReference>
<organism evidence="7 8">
    <name type="scientific">Haloferula helveola</name>
    <dbReference type="NCBI Taxonomy" id="490095"/>
    <lineage>
        <taxon>Bacteria</taxon>
        <taxon>Pseudomonadati</taxon>
        <taxon>Verrucomicrobiota</taxon>
        <taxon>Verrucomicrobiia</taxon>
        <taxon>Verrucomicrobiales</taxon>
        <taxon>Verrucomicrobiaceae</taxon>
        <taxon>Haloferula</taxon>
    </lineage>
</organism>
<evidence type="ECO:0000256" key="4">
    <source>
        <dbReference type="ARBA" id="ARBA00022989"/>
    </source>
</evidence>
<evidence type="ECO:0000256" key="3">
    <source>
        <dbReference type="ARBA" id="ARBA00022692"/>
    </source>
</evidence>
<evidence type="ECO:0000256" key="2">
    <source>
        <dbReference type="ARBA" id="ARBA00022475"/>
    </source>
</evidence>
<keyword evidence="2" id="KW-1003">Cell membrane</keyword>
<keyword evidence="5 6" id="KW-0472">Membrane</keyword>
<reference evidence="7 8" key="1">
    <citation type="submission" date="2021-06" db="EMBL/GenBank/DDBJ databases">
        <title>Complete genome of Haloferula helveola possessing various polysaccharide degrading enzymes.</title>
        <authorList>
            <person name="Takami H."/>
            <person name="Huang C."/>
            <person name="Hamasaki K."/>
        </authorList>
    </citation>
    <scope>NUCLEOTIDE SEQUENCE [LARGE SCALE GENOMIC DNA]</scope>
    <source>
        <strain evidence="7 8">CN-1</strain>
    </source>
</reference>
<feature type="transmembrane region" description="Helical" evidence="6">
    <location>
        <begin position="117"/>
        <end position="142"/>
    </location>
</feature>
<proteinExistence type="predicted"/>
<evidence type="ECO:0000313" key="8">
    <source>
        <dbReference type="Proteomes" id="UP001374893"/>
    </source>
</evidence>
<keyword evidence="3 6" id="KW-0812">Transmembrane</keyword>